<gene>
    <name evidence="10" type="ORF">HND93_26690</name>
</gene>
<dbReference type="PANTHER" id="PTHR43738:SF1">
    <property type="entry name" value="HEMIN TRANSPORT SYSTEM PERMEASE PROTEIN HRTB-RELATED"/>
    <property type="match status" value="1"/>
</dbReference>
<keyword evidence="5 7" id="KW-1133">Transmembrane helix</keyword>
<sequence length="385" mass="40652">MNLALRDIRFNAVRFLLTMAGVGLLVTAAIGMVGLYRGIIADALLIVRDIGADLWVVQGGRAGPFAEGSAVSATLDRRVEGVEGVAAVRRFVQFNQQFEAGGRSLRATVTGIDHPADDGGWLRLAQGRGLSAGHFEAVADESVGLAIDDVVRLGADDHRVVGLTRGMVDQMGDGLLFVTINDAQAIARRRTAEEVLLARAAGNRSGAATTSSVPQDSKIAAVLVALDSAADPAAVVAAIRRWGDVAVLSRDDQVDLLLNKRLWRLRVQILAFTSVLLAVMTIVVSLIVHTMTLEKLHQIALLKLIGARNGVVVSMIGQQAMLIGSGGFLAGVGIAHLVFPLFPRRVEMTVADLAALFATVLAIAGIAALFGISRAMRVHAREVLS</sequence>
<dbReference type="Proteomes" id="UP000584642">
    <property type="component" value="Unassembled WGS sequence"/>
</dbReference>
<keyword evidence="4 7" id="KW-0812">Transmembrane</keyword>
<feature type="transmembrane region" description="Helical" evidence="7">
    <location>
        <begin position="320"/>
        <end position="342"/>
    </location>
</feature>
<dbReference type="Pfam" id="PF02687">
    <property type="entry name" value="FtsX"/>
    <property type="match status" value="1"/>
</dbReference>
<keyword evidence="2" id="KW-0813">Transport</keyword>
<dbReference type="InterPro" id="IPR025857">
    <property type="entry name" value="MacB_PCD"/>
</dbReference>
<protein>
    <submittedName>
        <fullName evidence="10">ABC transporter permease</fullName>
    </submittedName>
</protein>
<evidence type="ECO:0000256" key="2">
    <source>
        <dbReference type="ARBA" id="ARBA00022448"/>
    </source>
</evidence>
<evidence type="ECO:0000256" key="4">
    <source>
        <dbReference type="ARBA" id="ARBA00022692"/>
    </source>
</evidence>
<dbReference type="PANTHER" id="PTHR43738">
    <property type="entry name" value="ABC TRANSPORTER, MEMBRANE PROTEIN"/>
    <property type="match status" value="1"/>
</dbReference>
<name>A0ABX2THT4_9PROT</name>
<dbReference type="EMBL" id="JABFDB010000025">
    <property type="protein sequence ID" value="NYZ23305.1"/>
    <property type="molecule type" value="Genomic_DNA"/>
</dbReference>
<dbReference type="RefSeq" id="WP_180285069.1">
    <property type="nucleotide sequence ID" value="NZ_JABFDB010000025.1"/>
</dbReference>
<evidence type="ECO:0000256" key="6">
    <source>
        <dbReference type="ARBA" id="ARBA00023136"/>
    </source>
</evidence>
<feature type="transmembrane region" description="Helical" evidence="7">
    <location>
        <begin position="269"/>
        <end position="290"/>
    </location>
</feature>
<keyword evidence="6 7" id="KW-0472">Membrane</keyword>
<keyword evidence="11" id="KW-1185">Reference proteome</keyword>
<evidence type="ECO:0000256" key="3">
    <source>
        <dbReference type="ARBA" id="ARBA00022475"/>
    </source>
</evidence>
<dbReference type="InterPro" id="IPR051125">
    <property type="entry name" value="ABC-4/HrtB_transporter"/>
</dbReference>
<reference evidence="10 11" key="1">
    <citation type="submission" date="2020-05" db="EMBL/GenBank/DDBJ databases">
        <title>Azospirillum oleiclasticum sp. nov, a nitrogen-fixing and heavy crude oil-emulsifying bacterium isolated from the crude oil of Yumen Oilfield.</title>
        <authorList>
            <person name="Wu D."/>
            <person name="Cai M."/>
            <person name="Zhang X."/>
        </authorList>
    </citation>
    <scope>NUCLEOTIDE SEQUENCE [LARGE SCALE GENOMIC DNA]</scope>
    <source>
        <strain evidence="10 11">ROY-1-1-2</strain>
    </source>
</reference>
<comment type="caution">
    <text evidence="10">The sequence shown here is derived from an EMBL/GenBank/DDBJ whole genome shotgun (WGS) entry which is preliminary data.</text>
</comment>
<organism evidence="10 11">
    <name type="scientific">Azospirillum oleiclasticum</name>
    <dbReference type="NCBI Taxonomy" id="2735135"/>
    <lineage>
        <taxon>Bacteria</taxon>
        <taxon>Pseudomonadati</taxon>
        <taxon>Pseudomonadota</taxon>
        <taxon>Alphaproteobacteria</taxon>
        <taxon>Rhodospirillales</taxon>
        <taxon>Azospirillaceae</taxon>
        <taxon>Azospirillum</taxon>
    </lineage>
</organism>
<feature type="domain" description="ABC3 transporter permease C-terminal" evidence="8">
    <location>
        <begin position="272"/>
        <end position="378"/>
    </location>
</feature>
<evidence type="ECO:0000256" key="5">
    <source>
        <dbReference type="ARBA" id="ARBA00022989"/>
    </source>
</evidence>
<accession>A0ABX2THT4</accession>
<evidence type="ECO:0000256" key="1">
    <source>
        <dbReference type="ARBA" id="ARBA00004651"/>
    </source>
</evidence>
<feature type="transmembrane region" description="Helical" evidence="7">
    <location>
        <begin position="354"/>
        <end position="372"/>
    </location>
</feature>
<dbReference type="InterPro" id="IPR003838">
    <property type="entry name" value="ABC3_permease_C"/>
</dbReference>
<evidence type="ECO:0000256" key="7">
    <source>
        <dbReference type="SAM" id="Phobius"/>
    </source>
</evidence>
<evidence type="ECO:0000313" key="11">
    <source>
        <dbReference type="Proteomes" id="UP000584642"/>
    </source>
</evidence>
<comment type="subcellular location">
    <subcellularLocation>
        <location evidence="1">Cell membrane</location>
        <topology evidence="1">Multi-pass membrane protein</topology>
    </subcellularLocation>
</comment>
<proteinExistence type="predicted"/>
<evidence type="ECO:0000259" key="8">
    <source>
        <dbReference type="Pfam" id="PF02687"/>
    </source>
</evidence>
<keyword evidence="3" id="KW-1003">Cell membrane</keyword>
<feature type="domain" description="MacB-like periplasmic core" evidence="9">
    <location>
        <begin position="16"/>
        <end position="241"/>
    </location>
</feature>
<dbReference type="Pfam" id="PF12704">
    <property type="entry name" value="MacB_PCD"/>
    <property type="match status" value="1"/>
</dbReference>
<evidence type="ECO:0000259" key="9">
    <source>
        <dbReference type="Pfam" id="PF12704"/>
    </source>
</evidence>
<feature type="transmembrane region" description="Helical" evidence="7">
    <location>
        <begin position="12"/>
        <end position="36"/>
    </location>
</feature>
<evidence type="ECO:0000313" key="10">
    <source>
        <dbReference type="EMBL" id="NYZ23305.1"/>
    </source>
</evidence>